<dbReference type="RefSeq" id="WP_104751947.1">
    <property type="nucleotide sequence ID" value="NZ_FZMF01000013.1"/>
</dbReference>
<name>A0ABV7ZIL9_9HELI</name>
<protein>
    <submittedName>
        <fullName evidence="3">Flagellar biosynthesis anti-sigma factor FlgM</fullName>
    </submittedName>
</protein>
<proteinExistence type="predicted"/>
<reference evidence="4" key="1">
    <citation type="journal article" date="2019" name="Int. J. Syst. Evol. Microbiol.">
        <title>The Global Catalogue of Microorganisms (GCM) 10K type strain sequencing project: providing services to taxonomists for standard genome sequencing and annotation.</title>
        <authorList>
            <consortium name="The Broad Institute Genomics Platform"/>
            <consortium name="The Broad Institute Genome Sequencing Center for Infectious Disease"/>
            <person name="Wu L."/>
            <person name="Ma J."/>
        </authorList>
    </citation>
    <scope>NUCLEOTIDE SEQUENCE [LARGE SCALE GENOMIC DNA]</scope>
    <source>
        <strain evidence="4">CCUG 53816</strain>
    </source>
</reference>
<evidence type="ECO:0000259" key="2">
    <source>
        <dbReference type="Pfam" id="PF04316"/>
    </source>
</evidence>
<feature type="domain" description="Anti-sigma-28 factor FlgM C-terminal" evidence="2">
    <location>
        <begin position="25"/>
        <end position="65"/>
    </location>
</feature>
<dbReference type="InterPro" id="IPR031316">
    <property type="entry name" value="FlgM_C"/>
</dbReference>
<evidence type="ECO:0000256" key="1">
    <source>
        <dbReference type="SAM" id="MobiDB-lite"/>
    </source>
</evidence>
<feature type="compositionally biased region" description="Polar residues" evidence="1">
    <location>
        <begin position="1"/>
        <end position="15"/>
    </location>
</feature>
<evidence type="ECO:0000313" key="4">
    <source>
        <dbReference type="Proteomes" id="UP001595783"/>
    </source>
</evidence>
<feature type="region of interest" description="Disordered" evidence="1">
    <location>
        <begin position="1"/>
        <end position="41"/>
    </location>
</feature>
<evidence type="ECO:0000313" key="3">
    <source>
        <dbReference type="EMBL" id="MFC3847292.1"/>
    </source>
</evidence>
<dbReference type="SUPFAM" id="SSF101498">
    <property type="entry name" value="Anti-sigma factor FlgM"/>
    <property type="match status" value="1"/>
</dbReference>
<keyword evidence="3" id="KW-0966">Cell projection</keyword>
<dbReference type="Pfam" id="PF04316">
    <property type="entry name" value="FlgM"/>
    <property type="match status" value="1"/>
</dbReference>
<dbReference type="Proteomes" id="UP001595783">
    <property type="component" value="Unassembled WGS sequence"/>
</dbReference>
<organism evidence="3 4">
    <name type="scientific">Helicobacter baculiformis</name>
    <dbReference type="NCBI Taxonomy" id="427351"/>
    <lineage>
        <taxon>Bacteria</taxon>
        <taxon>Pseudomonadati</taxon>
        <taxon>Campylobacterota</taxon>
        <taxon>Epsilonproteobacteria</taxon>
        <taxon>Campylobacterales</taxon>
        <taxon>Helicobacteraceae</taxon>
        <taxon>Helicobacter</taxon>
    </lineage>
</organism>
<dbReference type="InterPro" id="IPR035890">
    <property type="entry name" value="Anti-sigma-28_factor_FlgM_sf"/>
</dbReference>
<dbReference type="EMBL" id="JBHRZO010000009">
    <property type="protein sequence ID" value="MFC3847292.1"/>
    <property type="molecule type" value="Genomic_DNA"/>
</dbReference>
<gene>
    <name evidence="3" type="ORF">ACFOPX_01915</name>
</gene>
<sequence length="70" mass="7458">MVKSVGSHTSFNSLSHVHGARASHESAKQSHAEQAAATDKVAQIKKSLEAGDYKVDLEKTSHKMAQSLLG</sequence>
<keyword evidence="3" id="KW-0282">Flagellum</keyword>
<keyword evidence="3" id="KW-0969">Cilium</keyword>
<keyword evidence="4" id="KW-1185">Reference proteome</keyword>
<accession>A0ABV7ZIL9</accession>
<comment type="caution">
    <text evidence="3">The sequence shown here is derived from an EMBL/GenBank/DDBJ whole genome shotgun (WGS) entry which is preliminary data.</text>
</comment>
<feature type="compositionally biased region" description="Basic and acidic residues" evidence="1">
    <location>
        <begin position="22"/>
        <end position="31"/>
    </location>
</feature>